<name>A0A8J3E842_9GAMM</name>
<accession>A0A8J3E842</accession>
<sequence>MQKYIAEKKMLLSELLKLYYPDYKYNGIDVLVQVPSNFSNPNNLFVIKKRYDLNIVFNDRIKTIGIAKELDIAVKYSDGMYKFALHENRKISDILNDWGKQADIKFEYDYPLDPVIKSTVGFDKLITLNDAIEQLLSENIKHGAYKIKYMNGLIKIEPKLFNNKYKNPGYAVIEENTSGYTVLQIMHGEISNILEGIAYYYGYNLVFRTKEMPVIKLDNSKTYFKTSKDPIENLKTALKYVLSGKYTALISNKDKIICITNQSDEVCKSLLTSEDTK</sequence>
<gene>
    <name evidence="1" type="ORF">GCM10010995_06570</name>
</gene>
<protein>
    <submittedName>
        <fullName evidence="1">Uncharacterized protein</fullName>
    </submittedName>
</protein>
<proteinExistence type="predicted"/>
<evidence type="ECO:0000313" key="1">
    <source>
        <dbReference type="EMBL" id="GGF92096.1"/>
    </source>
</evidence>
<reference evidence="1" key="2">
    <citation type="submission" date="2020-09" db="EMBL/GenBank/DDBJ databases">
        <authorList>
            <person name="Sun Q."/>
            <person name="Zhou Y."/>
        </authorList>
    </citation>
    <scope>NUCLEOTIDE SEQUENCE</scope>
    <source>
        <strain evidence="1">CGMCC 1.15758</strain>
    </source>
</reference>
<comment type="caution">
    <text evidence="1">The sequence shown here is derived from an EMBL/GenBank/DDBJ whole genome shotgun (WGS) entry which is preliminary data.</text>
</comment>
<dbReference type="AlphaFoldDB" id="A0A8J3E842"/>
<organism evidence="1 2">
    <name type="scientific">Cysteiniphilum litorale</name>
    <dbReference type="NCBI Taxonomy" id="2056700"/>
    <lineage>
        <taxon>Bacteria</taxon>
        <taxon>Pseudomonadati</taxon>
        <taxon>Pseudomonadota</taxon>
        <taxon>Gammaproteobacteria</taxon>
        <taxon>Thiotrichales</taxon>
        <taxon>Fastidiosibacteraceae</taxon>
        <taxon>Cysteiniphilum</taxon>
    </lineage>
</organism>
<dbReference type="EMBL" id="BMJS01000004">
    <property type="protein sequence ID" value="GGF92096.1"/>
    <property type="molecule type" value="Genomic_DNA"/>
</dbReference>
<dbReference type="Proteomes" id="UP000636949">
    <property type="component" value="Unassembled WGS sequence"/>
</dbReference>
<reference evidence="1" key="1">
    <citation type="journal article" date="2014" name="Int. J. Syst. Evol. Microbiol.">
        <title>Complete genome sequence of Corynebacterium casei LMG S-19264T (=DSM 44701T), isolated from a smear-ripened cheese.</title>
        <authorList>
            <consortium name="US DOE Joint Genome Institute (JGI-PGF)"/>
            <person name="Walter F."/>
            <person name="Albersmeier A."/>
            <person name="Kalinowski J."/>
            <person name="Ruckert C."/>
        </authorList>
    </citation>
    <scope>NUCLEOTIDE SEQUENCE</scope>
    <source>
        <strain evidence="1">CGMCC 1.15758</strain>
    </source>
</reference>
<evidence type="ECO:0000313" key="2">
    <source>
        <dbReference type="Proteomes" id="UP000636949"/>
    </source>
</evidence>
<keyword evidence="2" id="KW-1185">Reference proteome</keyword>